<proteinExistence type="inferred from homology"/>
<sequence>MENELIEPDENEGKTLPWDQFSEWLHCIAVVTFDLELGQAMEFVYPKHIELSDTERTNICYLAFPDSNSGCMGDTQYCFRIRRSKLAKSHKPEVDRIQNKNCPVMLLKDKTHFYGYVYFRQVRDKTLKRGYFQKSVVLLSSLPYFNFFKDIVDIIAPEYFDNREPCLEAVCHDIDQWPCPIPGKTLSLPLMGMVLQVRIPTKQDKPGTTFLDNIDKKTSLASLTLSSINEVDLFESFQQILPHLHLIWELILLGEPLVVMATSPTLCASTVLAFISSISPLRYQCDYRPYFTIHDSEFKEYTTKIQDPPHVLLGVTNPFFAKTFQNWPHVVRLSGVGLPNYGGSNPSLLNSDVKLKKVTKLKALDQKAGVFTKYKTFLKKDKMFLKNFTKGLVSKQSSRVQSNQLKRHFLELTQSFVIPLERYMASLMPLQKNISALRAPPSIRPFRPEEFLQMVESNGPQLTSGTKGDWTGLYRQFLRSPNFQHWHIQRRLEMEAKVMSLHLVALSEMDLRSWCGSKSEVEVVDVVLRLKQKVSLVNEHKIEVSEKTLEKLNSQLTTIKETLPPDLQTILSKD</sequence>
<dbReference type="Pfam" id="PF09794">
    <property type="entry name" value="Avl9"/>
    <property type="match status" value="1"/>
</dbReference>
<evidence type="ECO:0000259" key="2">
    <source>
        <dbReference type="PROSITE" id="PS50211"/>
    </source>
</evidence>
<accession>A0ABP0G841</accession>
<feature type="domain" description="UDENN" evidence="2">
    <location>
        <begin position="26"/>
        <end position="498"/>
    </location>
</feature>
<reference evidence="3 4" key="1">
    <citation type="submission" date="2024-02" db="EMBL/GenBank/DDBJ databases">
        <authorList>
            <person name="Daric V."/>
            <person name="Darras S."/>
        </authorList>
    </citation>
    <scope>NUCLEOTIDE SEQUENCE [LARGE SCALE GENOMIC DNA]</scope>
</reference>
<name>A0ABP0G841_CLALP</name>
<dbReference type="EMBL" id="CAWYQH010000106">
    <property type="protein sequence ID" value="CAK8687790.1"/>
    <property type="molecule type" value="Genomic_DNA"/>
</dbReference>
<organism evidence="3 4">
    <name type="scientific">Clavelina lepadiformis</name>
    <name type="common">Light-bulb sea squirt</name>
    <name type="synonym">Ascidia lepadiformis</name>
    <dbReference type="NCBI Taxonomy" id="159417"/>
    <lineage>
        <taxon>Eukaryota</taxon>
        <taxon>Metazoa</taxon>
        <taxon>Chordata</taxon>
        <taxon>Tunicata</taxon>
        <taxon>Ascidiacea</taxon>
        <taxon>Aplousobranchia</taxon>
        <taxon>Clavelinidae</taxon>
        <taxon>Clavelina</taxon>
    </lineage>
</organism>
<evidence type="ECO:0000313" key="4">
    <source>
        <dbReference type="Proteomes" id="UP001642483"/>
    </source>
</evidence>
<dbReference type="PROSITE" id="PS50211">
    <property type="entry name" value="DENN"/>
    <property type="match status" value="1"/>
</dbReference>
<dbReference type="Proteomes" id="UP001642483">
    <property type="component" value="Unassembled WGS sequence"/>
</dbReference>
<dbReference type="InterPro" id="IPR037516">
    <property type="entry name" value="Tripartite_DENN"/>
</dbReference>
<dbReference type="PANTHER" id="PTHR13677">
    <property type="entry name" value="LD41638P"/>
    <property type="match status" value="1"/>
</dbReference>
<dbReference type="InterPro" id="IPR024224">
    <property type="entry name" value="DENND6"/>
</dbReference>
<comment type="similarity">
    <text evidence="1">Belongs to the DENND6 family.</text>
</comment>
<gene>
    <name evidence="3" type="ORF">CVLEPA_LOCUS19851</name>
</gene>
<keyword evidence="4" id="KW-1185">Reference proteome</keyword>
<evidence type="ECO:0000256" key="1">
    <source>
        <dbReference type="ARBA" id="ARBA00007159"/>
    </source>
</evidence>
<evidence type="ECO:0000313" key="3">
    <source>
        <dbReference type="EMBL" id="CAK8687790.1"/>
    </source>
</evidence>
<dbReference type="InterPro" id="IPR018307">
    <property type="entry name" value="ABL9/DENND6_dom"/>
</dbReference>
<dbReference type="PANTHER" id="PTHR13677:SF0">
    <property type="entry name" value="LD41638P"/>
    <property type="match status" value="1"/>
</dbReference>
<protein>
    <recommendedName>
        <fullName evidence="2">UDENN domain-containing protein</fullName>
    </recommendedName>
</protein>
<comment type="caution">
    <text evidence="3">The sequence shown here is derived from an EMBL/GenBank/DDBJ whole genome shotgun (WGS) entry which is preliminary data.</text>
</comment>